<evidence type="ECO:0000256" key="1">
    <source>
        <dbReference type="SAM" id="Coils"/>
    </source>
</evidence>
<gene>
    <name evidence="3" type="primary">Contig8024.g8554</name>
    <name evidence="3" type="ORF">STYLEM_825</name>
</gene>
<evidence type="ECO:0000256" key="2">
    <source>
        <dbReference type="SAM" id="MobiDB-lite"/>
    </source>
</evidence>
<evidence type="ECO:0000313" key="4">
    <source>
        <dbReference type="Proteomes" id="UP000039865"/>
    </source>
</evidence>
<dbReference type="AlphaFoldDB" id="A0A077ZRA9"/>
<feature type="region of interest" description="Disordered" evidence="2">
    <location>
        <begin position="289"/>
        <end position="323"/>
    </location>
</feature>
<feature type="coiled-coil region" evidence="1">
    <location>
        <begin position="246"/>
        <end position="287"/>
    </location>
</feature>
<feature type="compositionally biased region" description="Basic residues" evidence="2">
    <location>
        <begin position="449"/>
        <end position="459"/>
    </location>
</feature>
<feature type="region of interest" description="Disordered" evidence="2">
    <location>
        <begin position="1"/>
        <end position="22"/>
    </location>
</feature>
<dbReference type="InParanoid" id="A0A077ZRA9"/>
<feature type="region of interest" description="Disordered" evidence="2">
    <location>
        <begin position="430"/>
        <end position="461"/>
    </location>
</feature>
<organism evidence="3 4">
    <name type="scientific">Stylonychia lemnae</name>
    <name type="common">Ciliate</name>
    <dbReference type="NCBI Taxonomy" id="5949"/>
    <lineage>
        <taxon>Eukaryota</taxon>
        <taxon>Sar</taxon>
        <taxon>Alveolata</taxon>
        <taxon>Ciliophora</taxon>
        <taxon>Intramacronucleata</taxon>
        <taxon>Spirotrichea</taxon>
        <taxon>Stichotrichia</taxon>
        <taxon>Sporadotrichida</taxon>
        <taxon>Oxytrichidae</taxon>
        <taxon>Stylonychinae</taxon>
        <taxon>Stylonychia</taxon>
    </lineage>
</organism>
<reference evidence="3 4" key="1">
    <citation type="submission" date="2014-06" db="EMBL/GenBank/DDBJ databases">
        <authorList>
            <person name="Swart Estienne"/>
        </authorList>
    </citation>
    <scope>NUCLEOTIDE SEQUENCE [LARGE SCALE GENOMIC DNA]</scope>
    <source>
        <strain evidence="3 4">130c</strain>
    </source>
</reference>
<dbReference type="EMBL" id="CCKQ01000779">
    <property type="protein sequence ID" value="CDW71875.1"/>
    <property type="molecule type" value="Genomic_DNA"/>
</dbReference>
<keyword evidence="1" id="KW-0175">Coiled coil</keyword>
<feature type="compositionally biased region" description="Basic and acidic residues" evidence="2">
    <location>
        <begin position="430"/>
        <end position="446"/>
    </location>
</feature>
<dbReference type="Proteomes" id="UP000039865">
    <property type="component" value="Unassembled WGS sequence"/>
</dbReference>
<sequence>MSRNPSDFSDLMSSFKSEDQPSFIQNQHRKFTIGELLDKRSSKFKEFEKLIDPMRIQLEEDFKKASSRINDLKVNDKIWVRFDENDEIFQLCEPIDSRFIDTVSEECNACLKPSSKLKNCDFCGSLNCPNCIFKTRPFPINNPQRNKRGQICIVCNKKFLYRDAMHEFAIKLDMKEGVTQTQQEELFQEEEKYDKLMKDLSDLQELKQTKKTEYKLAQQDCIYEEERINIEIDKIRKEKDYYFSKAQQYQDDYEGKKQKLEKLHEDIKKYEKVLVEKVKKQDEIENEVFSKNRRELSPQTSLRSKSRNGDDRSNFGDQSIRMNINGSLMGDQKSENAINEDNKSNNEGNNNNNQNNMIWEFEEVPASKTRETSPVGRQSQKFWNMLTKKKKKNTQRQLSTQYQMQTDVNYDLITRTDSMKRMTIQALETDKVDANESPDKKKEKQLNRIQRKMQNRRSRKMDQQVNSCQSCEQTCIIF</sequence>
<keyword evidence="4" id="KW-1185">Reference proteome</keyword>
<proteinExistence type="predicted"/>
<evidence type="ECO:0000313" key="3">
    <source>
        <dbReference type="EMBL" id="CDW71875.1"/>
    </source>
</evidence>
<feature type="coiled-coil region" evidence="1">
    <location>
        <begin position="186"/>
        <end position="220"/>
    </location>
</feature>
<name>A0A077ZRA9_STYLE</name>
<protein>
    <submittedName>
        <fullName evidence="3">Uncharacterized protein</fullName>
    </submittedName>
</protein>
<accession>A0A077ZRA9</accession>